<name>A0A8C8BE88_9STRI</name>
<comment type="subcellular location">
    <subcellularLocation>
        <location evidence="1">Membrane</location>
        <topology evidence="1">Multi-pass membrane protein</topology>
    </subcellularLocation>
</comment>
<dbReference type="GO" id="GO:0005524">
    <property type="term" value="F:ATP binding"/>
    <property type="evidence" value="ECO:0007669"/>
    <property type="project" value="InterPro"/>
</dbReference>
<evidence type="ECO:0000256" key="6">
    <source>
        <dbReference type="ARBA" id="ARBA00022967"/>
    </source>
</evidence>
<feature type="transmembrane region" description="Helical" evidence="10">
    <location>
        <begin position="53"/>
        <end position="76"/>
    </location>
</feature>
<evidence type="ECO:0000313" key="12">
    <source>
        <dbReference type="Ensembl" id="ENSOSUP00000019421.1"/>
    </source>
</evidence>
<dbReference type="Gene3D" id="1.20.1560.10">
    <property type="entry name" value="ABC transporter type 1, transmembrane domain"/>
    <property type="match status" value="1"/>
</dbReference>
<dbReference type="GO" id="GO:0005743">
    <property type="term" value="C:mitochondrial inner membrane"/>
    <property type="evidence" value="ECO:0007669"/>
    <property type="project" value="TreeGrafter"/>
</dbReference>
<sequence>MRKTFLLFFFFFFPLFFLIWSMGTGTTWSDLTNFSAQFCLHFQFRYSDWQDKLLMVLGTTMAILHGAGLPLMMIIFGDMTDSFITSENITEIFSYTLMGKLEEEMTRYAYYYSGIGAGVLFAAYIQVSFWTLAAGRQIKRIRQELFHAIMRQEIGWFDVNDVGELNTRLVE</sequence>
<reference evidence="12" key="2">
    <citation type="submission" date="2025-09" db="UniProtKB">
        <authorList>
            <consortium name="Ensembl"/>
        </authorList>
    </citation>
    <scope>IDENTIFICATION</scope>
</reference>
<dbReference type="InterPro" id="IPR039421">
    <property type="entry name" value="Type_1_exporter"/>
</dbReference>
<reference evidence="12" key="1">
    <citation type="submission" date="2025-08" db="UniProtKB">
        <authorList>
            <consortium name="Ensembl"/>
        </authorList>
    </citation>
    <scope>IDENTIFICATION</scope>
</reference>
<organism evidence="12 13">
    <name type="scientific">Otus sunia</name>
    <name type="common">Oriental scops-owl</name>
    <dbReference type="NCBI Taxonomy" id="257818"/>
    <lineage>
        <taxon>Eukaryota</taxon>
        <taxon>Metazoa</taxon>
        <taxon>Chordata</taxon>
        <taxon>Craniata</taxon>
        <taxon>Vertebrata</taxon>
        <taxon>Euteleostomi</taxon>
        <taxon>Archelosauria</taxon>
        <taxon>Archosauria</taxon>
        <taxon>Dinosauria</taxon>
        <taxon>Saurischia</taxon>
        <taxon>Theropoda</taxon>
        <taxon>Coelurosauria</taxon>
        <taxon>Aves</taxon>
        <taxon>Neognathae</taxon>
        <taxon>Neoaves</taxon>
        <taxon>Telluraves</taxon>
        <taxon>Strigiformes</taxon>
        <taxon>Strigidae</taxon>
        <taxon>Otus</taxon>
    </lineage>
</organism>
<evidence type="ECO:0000256" key="4">
    <source>
        <dbReference type="ARBA" id="ARBA00022692"/>
    </source>
</evidence>
<keyword evidence="2" id="KW-0813">Transport</keyword>
<dbReference type="PANTHER" id="PTHR43394:SF28">
    <property type="entry name" value="ATP-BINDING CASSETTE SUBFAMILY B MEMBER 1"/>
    <property type="match status" value="1"/>
</dbReference>
<dbReference type="PROSITE" id="PS50929">
    <property type="entry name" value="ABC_TM1F"/>
    <property type="match status" value="1"/>
</dbReference>
<dbReference type="Ensembl" id="ENSOSUT00000020046.1">
    <property type="protein sequence ID" value="ENSOSUP00000019421.1"/>
    <property type="gene ID" value="ENSOSUG00000013659.1"/>
</dbReference>
<evidence type="ECO:0000256" key="9">
    <source>
        <dbReference type="ARBA" id="ARBA00023180"/>
    </source>
</evidence>
<feature type="transmembrane region" description="Helical" evidence="10">
    <location>
        <begin position="108"/>
        <end position="133"/>
    </location>
</feature>
<keyword evidence="9" id="KW-0325">Glycoprotein</keyword>
<accession>A0A8C8BE88</accession>
<dbReference type="GO" id="GO:0015421">
    <property type="term" value="F:ABC-type oligopeptide transporter activity"/>
    <property type="evidence" value="ECO:0007669"/>
    <property type="project" value="TreeGrafter"/>
</dbReference>
<keyword evidence="5" id="KW-0677">Repeat</keyword>
<dbReference type="SUPFAM" id="SSF90123">
    <property type="entry name" value="ABC transporter transmembrane region"/>
    <property type="match status" value="1"/>
</dbReference>
<evidence type="ECO:0000256" key="2">
    <source>
        <dbReference type="ARBA" id="ARBA00022448"/>
    </source>
</evidence>
<dbReference type="PANTHER" id="PTHR43394">
    <property type="entry name" value="ATP-DEPENDENT PERMEASE MDL1, MITOCHONDRIAL"/>
    <property type="match status" value="1"/>
</dbReference>
<dbReference type="AlphaFoldDB" id="A0A8C8BE88"/>
<keyword evidence="7 10" id="KW-1133">Transmembrane helix</keyword>
<dbReference type="InterPro" id="IPR036640">
    <property type="entry name" value="ABC1_TM_sf"/>
</dbReference>
<keyword evidence="13" id="KW-1185">Reference proteome</keyword>
<protein>
    <recommendedName>
        <fullName evidence="11">ABC transmembrane type-1 domain-containing protein</fullName>
    </recommendedName>
</protein>
<dbReference type="InterPro" id="IPR011527">
    <property type="entry name" value="ABC1_TM_dom"/>
</dbReference>
<evidence type="ECO:0000256" key="1">
    <source>
        <dbReference type="ARBA" id="ARBA00004141"/>
    </source>
</evidence>
<keyword evidence="6" id="KW-1278">Translocase</keyword>
<evidence type="ECO:0000256" key="7">
    <source>
        <dbReference type="ARBA" id="ARBA00022989"/>
    </source>
</evidence>
<feature type="domain" description="ABC transmembrane type-1" evidence="11">
    <location>
        <begin position="56"/>
        <end position="171"/>
    </location>
</feature>
<dbReference type="Pfam" id="PF00664">
    <property type="entry name" value="ABC_membrane"/>
    <property type="match status" value="1"/>
</dbReference>
<dbReference type="GO" id="GO:0090374">
    <property type="term" value="P:oligopeptide export from mitochondrion"/>
    <property type="evidence" value="ECO:0007669"/>
    <property type="project" value="TreeGrafter"/>
</dbReference>
<dbReference type="Proteomes" id="UP000694552">
    <property type="component" value="Unplaced"/>
</dbReference>
<evidence type="ECO:0000256" key="10">
    <source>
        <dbReference type="SAM" id="Phobius"/>
    </source>
</evidence>
<keyword evidence="3" id="KW-0597">Phosphoprotein</keyword>
<evidence type="ECO:0000256" key="8">
    <source>
        <dbReference type="ARBA" id="ARBA00023136"/>
    </source>
</evidence>
<evidence type="ECO:0000256" key="5">
    <source>
        <dbReference type="ARBA" id="ARBA00022737"/>
    </source>
</evidence>
<evidence type="ECO:0000259" key="11">
    <source>
        <dbReference type="PROSITE" id="PS50929"/>
    </source>
</evidence>
<keyword evidence="8 10" id="KW-0472">Membrane</keyword>
<evidence type="ECO:0000313" key="13">
    <source>
        <dbReference type="Proteomes" id="UP000694552"/>
    </source>
</evidence>
<keyword evidence="4 10" id="KW-0812">Transmembrane</keyword>
<evidence type="ECO:0000256" key="3">
    <source>
        <dbReference type="ARBA" id="ARBA00022553"/>
    </source>
</evidence>
<proteinExistence type="predicted"/>